<feature type="transmembrane region" description="Helical" evidence="1">
    <location>
        <begin position="129"/>
        <end position="148"/>
    </location>
</feature>
<proteinExistence type="predicted"/>
<evidence type="ECO:0000313" key="3">
    <source>
        <dbReference type="Proteomes" id="UP001165289"/>
    </source>
</evidence>
<feature type="transmembrane region" description="Helical" evidence="1">
    <location>
        <begin position="34"/>
        <end position="58"/>
    </location>
</feature>
<feature type="transmembrane region" description="Helical" evidence="1">
    <location>
        <begin position="106"/>
        <end position="123"/>
    </location>
</feature>
<dbReference type="Proteomes" id="UP001165289">
    <property type="component" value="Unassembled WGS sequence"/>
</dbReference>
<keyword evidence="3" id="KW-1185">Reference proteome</keyword>
<organism evidence="2 3">
    <name type="scientific">Oopsacas minuta</name>
    <dbReference type="NCBI Taxonomy" id="111878"/>
    <lineage>
        <taxon>Eukaryota</taxon>
        <taxon>Metazoa</taxon>
        <taxon>Porifera</taxon>
        <taxon>Hexactinellida</taxon>
        <taxon>Hexasterophora</taxon>
        <taxon>Lyssacinosida</taxon>
        <taxon>Leucopsacidae</taxon>
        <taxon>Oopsacas</taxon>
    </lineage>
</organism>
<gene>
    <name evidence="2" type="ORF">LOD99_13089</name>
</gene>
<keyword evidence="1" id="KW-0472">Membrane</keyword>
<comment type="caution">
    <text evidence="2">The sequence shown here is derived from an EMBL/GenBank/DDBJ whole genome shotgun (WGS) entry which is preliminary data.</text>
</comment>
<evidence type="ECO:0008006" key="4">
    <source>
        <dbReference type="Google" id="ProtNLM"/>
    </source>
</evidence>
<name>A0AAV7JAV0_9METZ</name>
<feature type="transmembrane region" description="Helical" evidence="1">
    <location>
        <begin position="64"/>
        <end position="86"/>
    </location>
</feature>
<reference evidence="2 3" key="1">
    <citation type="journal article" date="2023" name="BMC Biol.">
        <title>The compact genome of the sponge Oopsacas minuta (Hexactinellida) is lacking key metazoan core genes.</title>
        <authorList>
            <person name="Santini S."/>
            <person name="Schenkelaars Q."/>
            <person name="Jourda C."/>
            <person name="Duchesne M."/>
            <person name="Belahbib H."/>
            <person name="Rocher C."/>
            <person name="Selva M."/>
            <person name="Riesgo A."/>
            <person name="Vervoort M."/>
            <person name="Leys S.P."/>
            <person name="Kodjabachian L."/>
            <person name="Le Bivic A."/>
            <person name="Borchiellini C."/>
            <person name="Claverie J.M."/>
            <person name="Renard E."/>
        </authorList>
    </citation>
    <scope>NUCLEOTIDE SEQUENCE [LARGE SCALE GENOMIC DNA]</scope>
    <source>
        <strain evidence="2">SPO-2</strain>
    </source>
</reference>
<feature type="transmembrane region" description="Helical" evidence="1">
    <location>
        <begin position="244"/>
        <end position="261"/>
    </location>
</feature>
<dbReference type="EMBL" id="JAKMXF010000365">
    <property type="protein sequence ID" value="KAI6645830.1"/>
    <property type="molecule type" value="Genomic_DNA"/>
</dbReference>
<evidence type="ECO:0000256" key="1">
    <source>
        <dbReference type="SAM" id="Phobius"/>
    </source>
</evidence>
<sequence>MIIKRRYRRALADVRDFETEAILKDLKSRLVKHVILILICFFEVTAAILAFVSVLPPIEYTLFLFYYSITSTYLTFCLLNILTSYLIRVYTYKPDSRQDRNSLIKFILKLAFTIFLPAIFYLIVFSTLLIILLFIGEIVMFIINGRMLDKVIGWKQQDLALEFGSEGRVLAIKRMRRRFRLFKAVFIACSSFLILGFPTGVLQYYLEYSTTNPNWQENMIFVYPFRIYLIPFVIIHVINNLVKIPITILALFYLFFTMQYFCASTCENIYYRLCRCLIRNSQNPNTKPLLQPE</sequence>
<feature type="transmembrane region" description="Helical" evidence="1">
    <location>
        <begin position="181"/>
        <end position="206"/>
    </location>
</feature>
<keyword evidence="1" id="KW-0812">Transmembrane</keyword>
<evidence type="ECO:0000313" key="2">
    <source>
        <dbReference type="EMBL" id="KAI6645830.1"/>
    </source>
</evidence>
<accession>A0AAV7JAV0</accession>
<dbReference type="AlphaFoldDB" id="A0AAV7JAV0"/>
<keyword evidence="1" id="KW-1133">Transmembrane helix</keyword>
<protein>
    <recommendedName>
        <fullName evidence="4">Glycerophosphoryl diester phosphodiesterase membrane domain-containing protein</fullName>
    </recommendedName>
</protein>